<reference evidence="2" key="1">
    <citation type="submission" date="2013-04" db="EMBL/GenBank/DDBJ databases">
        <authorList>
            <person name="Sibley D."/>
            <person name="Venepally P."/>
            <person name="Karamycheva S."/>
            <person name="Hadjithomas M."/>
            <person name="Khan A."/>
            <person name="Brunk B."/>
            <person name="Roos D."/>
            <person name="Caler E."/>
            <person name="Lorenzi H."/>
        </authorList>
    </citation>
    <scope>NUCLEOTIDE SEQUENCE [LARGE SCALE GENOMIC DNA]</scope>
    <source>
        <strain evidence="2">ME49</strain>
    </source>
</reference>
<dbReference type="EMBL" id="CM002044">
    <property type="protein sequence ID" value="EPT27395.1"/>
    <property type="molecule type" value="Genomic_DNA"/>
</dbReference>
<evidence type="ECO:0000313" key="2">
    <source>
        <dbReference type="EMBL" id="EPT27395.1"/>
    </source>
</evidence>
<dbReference type="HOGENOM" id="CLU_658065_0_0_1"/>
<dbReference type="RefSeq" id="XP_002370333.1">
    <property type="nucleotide sequence ID" value="XM_002370292.2"/>
</dbReference>
<feature type="region of interest" description="Disordered" evidence="1">
    <location>
        <begin position="388"/>
        <end position="418"/>
    </location>
</feature>
<dbReference type="Gene3D" id="3.40.50.720">
    <property type="entry name" value="NAD(P)-binding Rossmann-like Domain"/>
    <property type="match status" value="1"/>
</dbReference>
<feature type="compositionally biased region" description="Polar residues" evidence="1">
    <location>
        <begin position="390"/>
        <end position="405"/>
    </location>
</feature>
<protein>
    <submittedName>
        <fullName evidence="2">Uncharacterized protein</fullName>
    </submittedName>
</protein>
<keyword evidence="3" id="KW-1185">Reference proteome</keyword>
<dbReference type="KEGG" id="tgo:TGME49_305510"/>
<dbReference type="GeneID" id="7901285"/>
<accession>S8G6S2</accession>
<dbReference type="PhylomeDB" id="S8G6S2"/>
<dbReference type="EMBL" id="KE138834">
    <property type="protein sequence ID" value="EPT27395.1"/>
    <property type="molecule type" value="Genomic_DNA"/>
</dbReference>
<dbReference type="OrthoDB" id="64915at2759"/>
<dbReference type="InterPro" id="IPR036291">
    <property type="entry name" value="NAD(P)-bd_dom_sf"/>
</dbReference>
<dbReference type="SUPFAM" id="SSF51735">
    <property type="entry name" value="NAD(P)-binding Rossmann-fold domains"/>
    <property type="match status" value="1"/>
</dbReference>
<sequence length="418" mass="45245">MAVAKLDGKTLPALRLALCGEGNAVTTWWAAMLLQSAAFEVVAAWSRDKSESLDIAQALTANGKGTVNAYWEKTGDLSGIGTRPGSAVQRAGAGETGLDALLQRDDVDAFILVLPEDSHTIVLGEIFQKCPRKHVFSANLPSFNPSIMKHLISLYNTVSLGPSQGSETGRRPGVWSACSVFKHEVAVCKLQAILKDLGPIVSGELIATSMMQNVTVTSAGSFGGKRAPRTAAQQRELLSAVCSAYSGLLRHLLGDLDSLSAVRGSSATLCGQMHFQRGANVAVTVDLLSKTNMFSFTIWGIKGFGRLTWDEEKKAFEVQRYLHHYEHPTLHPVTGPTWSVKQWVETIWHTAKREGIKESNPQKPEFMLVDLVTSTAMVDSDGGIVRLCATPQSRPDTNAQSQRVSQSRREDNEVLAAA</sequence>
<dbReference type="Proteomes" id="UP000001529">
    <property type="component" value="Chromosome IX"/>
</dbReference>
<name>S8G6S2_TOXGM</name>
<evidence type="ECO:0000256" key="1">
    <source>
        <dbReference type="SAM" id="MobiDB-lite"/>
    </source>
</evidence>
<dbReference type="VEuPathDB" id="ToxoDB:TGME49_305510"/>
<organism evidence="2 3">
    <name type="scientific">Toxoplasma gondii (strain ATCC 50611 / Me49)</name>
    <dbReference type="NCBI Taxonomy" id="508771"/>
    <lineage>
        <taxon>Eukaryota</taxon>
        <taxon>Sar</taxon>
        <taxon>Alveolata</taxon>
        <taxon>Apicomplexa</taxon>
        <taxon>Conoidasida</taxon>
        <taxon>Coccidia</taxon>
        <taxon>Eucoccidiorida</taxon>
        <taxon>Eimeriorina</taxon>
        <taxon>Sarcocystidae</taxon>
        <taxon>Toxoplasma</taxon>
    </lineage>
</organism>
<evidence type="ECO:0000313" key="3">
    <source>
        <dbReference type="Proteomes" id="UP000001529"/>
    </source>
</evidence>
<dbReference type="AlphaFoldDB" id="S8G6S2"/>
<proteinExistence type="predicted"/>
<gene>
    <name evidence="2" type="ORF">TGME49_305510</name>
</gene>